<keyword evidence="2" id="KW-1185">Reference proteome</keyword>
<dbReference type="InterPro" id="IPR029033">
    <property type="entry name" value="His_PPase_superfam"/>
</dbReference>
<accession>A0A016TCW2</accession>
<dbReference type="PANTHER" id="PTHR16469">
    <property type="entry name" value="UBIQUITIN-ASSOCIATED AND SH3 DOMAIN-CONTAINING BA-RELATED"/>
    <property type="match status" value="1"/>
</dbReference>
<dbReference type="CDD" id="cd07040">
    <property type="entry name" value="HP"/>
    <property type="match status" value="1"/>
</dbReference>
<evidence type="ECO:0008006" key="3">
    <source>
        <dbReference type="Google" id="ProtNLM"/>
    </source>
</evidence>
<dbReference type="SUPFAM" id="SSF53254">
    <property type="entry name" value="Phosphoglycerate mutase-like"/>
    <property type="match status" value="1"/>
</dbReference>
<organism evidence="1 2">
    <name type="scientific">Ancylostoma ceylanicum</name>
    <dbReference type="NCBI Taxonomy" id="53326"/>
    <lineage>
        <taxon>Eukaryota</taxon>
        <taxon>Metazoa</taxon>
        <taxon>Ecdysozoa</taxon>
        <taxon>Nematoda</taxon>
        <taxon>Chromadorea</taxon>
        <taxon>Rhabditida</taxon>
        <taxon>Rhabditina</taxon>
        <taxon>Rhabditomorpha</taxon>
        <taxon>Strongyloidea</taxon>
        <taxon>Ancylostomatidae</taxon>
        <taxon>Ancylostomatinae</taxon>
        <taxon>Ancylostoma</taxon>
    </lineage>
</organism>
<evidence type="ECO:0000313" key="2">
    <source>
        <dbReference type="Proteomes" id="UP000024635"/>
    </source>
</evidence>
<dbReference type="GO" id="GO:0016791">
    <property type="term" value="F:phosphatase activity"/>
    <property type="evidence" value="ECO:0007669"/>
    <property type="project" value="UniProtKB-ARBA"/>
</dbReference>
<dbReference type="EMBL" id="JARK01001448">
    <property type="protein sequence ID" value="EYC00819.1"/>
    <property type="molecule type" value="Genomic_DNA"/>
</dbReference>
<proteinExistence type="predicted"/>
<dbReference type="Gene3D" id="3.40.50.1240">
    <property type="entry name" value="Phosphoglycerate mutase-like"/>
    <property type="match status" value="2"/>
</dbReference>
<sequence>MTANRAVWVVRHAEREDNINIDWRKLPQARGLTSDNTMLSDRGRRQAKECAARTEPVTICRPELTCESVDLIDWTRQGSFANVAAVAGSQHNLERPTSWLKNVSPLDPFENGASVAFVPAGVPYWDFHDEKVQDMLLSLTYETRFRNVNITNVFASPFDRTIQTASIIADEKNLLVKPEPGLCEALHHCCDPPGFWTPEKLKEKYPLVDAKYIPAFPRTSLPKQEFGDNECKPRIRVTLNRLTEKYDGTMDS</sequence>
<name>A0A016TCW2_9BILA</name>
<comment type="caution">
    <text evidence="1">The sequence shown here is derived from an EMBL/GenBank/DDBJ whole genome shotgun (WGS) entry which is preliminary data.</text>
</comment>
<gene>
    <name evidence="1" type="primary">Acey_s0112.g275</name>
    <name evidence="1" type="ORF">Y032_0112g275</name>
</gene>
<dbReference type="InterPro" id="IPR051710">
    <property type="entry name" value="Phosphatase_SH3-domain"/>
</dbReference>
<dbReference type="AlphaFoldDB" id="A0A016TCW2"/>
<dbReference type="STRING" id="53326.A0A016TCW2"/>
<dbReference type="InterPro" id="IPR013078">
    <property type="entry name" value="His_Pase_superF_clade-1"/>
</dbReference>
<protein>
    <recommendedName>
        <fullName evidence="3">Phosphoglycerate mutase family protein</fullName>
    </recommendedName>
</protein>
<dbReference type="Pfam" id="PF00300">
    <property type="entry name" value="His_Phos_1"/>
    <property type="match status" value="1"/>
</dbReference>
<dbReference type="OrthoDB" id="414418at2759"/>
<dbReference type="Proteomes" id="UP000024635">
    <property type="component" value="Unassembled WGS sequence"/>
</dbReference>
<reference evidence="2" key="1">
    <citation type="journal article" date="2015" name="Nat. Genet.">
        <title>The genome and transcriptome of the zoonotic hookworm Ancylostoma ceylanicum identify infection-specific gene families.</title>
        <authorList>
            <person name="Schwarz E.M."/>
            <person name="Hu Y."/>
            <person name="Antoshechkin I."/>
            <person name="Miller M.M."/>
            <person name="Sternberg P.W."/>
            <person name="Aroian R.V."/>
        </authorList>
    </citation>
    <scope>NUCLEOTIDE SEQUENCE</scope>
    <source>
        <strain evidence="2">HY135</strain>
    </source>
</reference>
<evidence type="ECO:0000313" key="1">
    <source>
        <dbReference type="EMBL" id="EYC00819.1"/>
    </source>
</evidence>
<dbReference type="PANTHER" id="PTHR16469:SF27">
    <property type="entry name" value="UBIQUITIN-ASSOCIATED AND SH3 DOMAIN-CONTAINING BA-RELATED"/>
    <property type="match status" value="1"/>
</dbReference>